<reference evidence="1 2" key="1">
    <citation type="journal article" date="2021" name="Hortic Res">
        <title>The domestication of Cucurbita argyrosperma as revealed by the genome of its wild relative.</title>
        <authorList>
            <person name="Barrera-Redondo J."/>
            <person name="Sanchez-de la Vega G."/>
            <person name="Aguirre-Liguori J.A."/>
            <person name="Castellanos-Morales G."/>
            <person name="Gutierrez-Guerrero Y.T."/>
            <person name="Aguirre-Dugua X."/>
            <person name="Aguirre-Planter E."/>
            <person name="Tenaillon M.I."/>
            <person name="Lira-Saade R."/>
            <person name="Eguiarte L.E."/>
        </authorList>
    </citation>
    <scope>NUCLEOTIDE SEQUENCE [LARGE SCALE GENOMIC DNA]</scope>
    <source>
        <strain evidence="1">JBR-2021</strain>
    </source>
</reference>
<name>A0AAV6MLR7_9ROSI</name>
<sequence>MDQFGLQSWPNFGIHYGSLWASTIVRFGLPLRPIWVSTLHRFGLPRWGRFGLPLCAILGLHCRPADLGHHCAPANFGLHSGSADLRLTVDRIGPPLSPGQFGLHCGPTNLCGIGLPIWAHYAALGLHCGADKFGPRAGPPIWVSTMGRLILGLHCGSPHFGPRCGPSDLALHCGPPNLVGIGLPLWAQYVPIWASNVGHLISAELGFLCGLSMCRFEPPLWAGEFGPRCGPSDLGLHCGPLNLCLQCGPPNLGHPIWASTVGRPIWASIVGWLFGLLLWPTNLGL</sequence>
<evidence type="ECO:0000313" key="1">
    <source>
        <dbReference type="EMBL" id="KAG6583352.1"/>
    </source>
</evidence>
<dbReference type="EMBL" id="JAGKQH010000013">
    <property type="protein sequence ID" value="KAG6583352.1"/>
    <property type="molecule type" value="Genomic_DNA"/>
</dbReference>
<feature type="non-terminal residue" evidence="1">
    <location>
        <position position="1"/>
    </location>
</feature>
<organism evidence="1 2">
    <name type="scientific">Cucurbita argyrosperma subsp. sororia</name>
    <dbReference type="NCBI Taxonomy" id="37648"/>
    <lineage>
        <taxon>Eukaryota</taxon>
        <taxon>Viridiplantae</taxon>
        <taxon>Streptophyta</taxon>
        <taxon>Embryophyta</taxon>
        <taxon>Tracheophyta</taxon>
        <taxon>Spermatophyta</taxon>
        <taxon>Magnoliopsida</taxon>
        <taxon>eudicotyledons</taxon>
        <taxon>Gunneridae</taxon>
        <taxon>Pentapetalae</taxon>
        <taxon>rosids</taxon>
        <taxon>fabids</taxon>
        <taxon>Cucurbitales</taxon>
        <taxon>Cucurbitaceae</taxon>
        <taxon>Cucurbiteae</taxon>
        <taxon>Cucurbita</taxon>
    </lineage>
</organism>
<keyword evidence="2" id="KW-1185">Reference proteome</keyword>
<accession>A0AAV6MLR7</accession>
<protein>
    <submittedName>
        <fullName evidence="1">Uncharacterized protein</fullName>
    </submittedName>
</protein>
<dbReference type="AlphaFoldDB" id="A0AAV6MLR7"/>
<evidence type="ECO:0000313" key="2">
    <source>
        <dbReference type="Proteomes" id="UP000685013"/>
    </source>
</evidence>
<proteinExistence type="predicted"/>
<gene>
    <name evidence="1" type="ORF">SDJN03_19284</name>
</gene>
<dbReference type="Proteomes" id="UP000685013">
    <property type="component" value="Chromosome 13"/>
</dbReference>
<comment type="caution">
    <text evidence="1">The sequence shown here is derived from an EMBL/GenBank/DDBJ whole genome shotgun (WGS) entry which is preliminary data.</text>
</comment>